<name>A0A1M6N7T6_REIAG</name>
<keyword evidence="1" id="KW-0472">Membrane</keyword>
<feature type="transmembrane region" description="Helical" evidence="1">
    <location>
        <begin position="6"/>
        <end position="24"/>
    </location>
</feature>
<gene>
    <name evidence="2" type="ORF">SAMN04488028_102134</name>
</gene>
<reference evidence="3" key="1">
    <citation type="submission" date="2016-11" db="EMBL/GenBank/DDBJ databases">
        <authorList>
            <person name="Varghese N."/>
            <person name="Submissions S."/>
        </authorList>
    </citation>
    <scope>NUCLEOTIDE SEQUENCE [LARGE SCALE GENOMIC DNA]</scope>
    <source>
        <strain evidence="3">DSM 26134</strain>
    </source>
</reference>
<dbReference type="STRING" id="156994.SAMN04488028_102134"/>
<feature type="transmembrane region" description="Helical" evidence="1">
    <location>
        <begin position="36"/>
        <end position="57"/>
    </location>
</feature>
<keyword evidence="3" id="KW-1185">Reference proteome</keyword>
<feature type="transmembrane region" description="Helical" evidence="1">
    <location>
        <begin position="63"/>
        <end position="81"/>
    </location>
</feature>
<sequence>MLYENEVLMLLISVIVLIFAIIYFKTLSRIPHWRYLMGSYALLMLGWLFTILEGFLFHLLFDYLEHIFYMLGSLCIFLWIWKSTQSSSKA</sequence>
<dbReference type="AlphaFoldDB" id="A0A1M6N7T6"/>
<keyword evidence="1" id="KW-1133">Transmembrane helix</keyword>
<evidence type="ECO:0000313" key="2">
    <source>
        <dbReference type="EMBL" id="SHJ91596.1"/>
    </source>
</evidence>
<evidence type="ECO:0000256" key="1">
    <source>
        <dbReference type="SAM" id="Phobius"/>
    </source>
</evidence>
<keyword evidence="1" id="KW-0812">Transmembrane</keyword>
<organism evidence="2 3">
    <name type="scientific">Reichenbachiella agariperforans</name>
    <dbReference type="NCBI Taxonomy" id="156994"/>
    <lineage>
        <taxon>Bacteria</taxon>
        <taxon>Pseudomonadati</taxon>
        <taxon>Bacteroidota</taxon>
        <taxon>Cytophagia</taxon>
        <taxon>Cytophagales</taxon>
        <taxon>Reichenbachiellaceae</taxon>
        <taxon>Reichenbachiella</taxon>
    </lineage>
</organism>
<dbReference type="Proteomes" id="UP000184474">
    <property type="component" value="Unassembled WGS sequence"/>
</dbReference>
<dbReference type="EMBL" id="FRAA01000002">
    <property type="protein sequence ID" value="SHJ91596.1"/>
    <property type="molecule type" value="Genomic_DNA"/>
</dbReference>
<protein>
    <submittedName>
        <fullName evidence="2">Uncharacterized protein</fullName>
    </submittedName>
</protein>
<accession>A0A1M6N7T6</accession>
<evidence type="ECO:0000313" key="3">
    <source>
        <dbReference type="Proteomes" id="UP000184474"/>
    </source>
</evidence>
<proteinExistence type="predicted"/>